<dbReference type="Proteomes" id="UP000662747">
    <property type="component" value="Chromosome"/>
</dbReference>
<organism evidence="1 2">
    <name type="scientific">Pyxidicoccus parkwayensis</name>
    <dbReference type="NCBI Taxonomy" id="2813578"/>
    <lineage>
        <taxon>Bacteria</taxon>
        <taxon>Pseudomonadati</taxon>
        <taxon>Myxococcota</taxon>
        <taxon>Myxococcia</taxon>
        <taxon>Myxococcales</taxon>
        <taxon>Cystobacterineae</taxon>
        <taxon>Myxococcaceae</taxon>
        <taxon>Pyxidicoccus</taxon>
    </lineage>
</organism>
<evidence type="ECO:0000313" key="1">
    <source>
        <dbReference type="EMBL" id="QSQ24206.1"/>
    </source>
</evidence>
<dbReference type="RefSeq" id="WP_206725772.1">
    <property type="nucleotide sequence ID" value="NZ_CP071090.1"/>
</dbReference>
<sequence length="56" mass="6348">MRPSRWTQHADIFRADVLQAGPDLVSHPRHAAENLERMHGQLRIPTNAPPENEPSV</sequence>
<gene>
    <name evidence="1" type="ORF">JY651_04340</name>
</gene>
<reference evidence="1 2" key="1">
    <citation type="submission" date="2021-02" db="EMBL/GenBank/DDBJ databases">
        <title>De Novo genome assembly of isolated myxobacteria.</title>
        <authorList>
            <person name="Stevens D.C."/>
        </authorList>
    </citation>
    <scope>NUCLEOTIDE SEQUENCE [LARGE SCALE GENOMIC DNA]</scope>
    <source>
        <strain evidence="2">SCPEA02</strain>
    </source>
</reference>
<dbReference type="EMBL" id="CP071090">
    <property type="protein sequence ID" value="QSQ24206.1"/>
    <property type="molecule type" value="Genomic_DNA"/>
</dbReference>
<evidence type="ECO:0000313" key="2">
    <source>
        <dbReference type="Proteomes" id="UP000662747"/>
    </source>
</evidence>
<name>A0ABX7NZ50_9BACT</name>
<keyword evidence="2" id="KW-1185">Reference proteome</keyword>
<proteinExistence type="predicted"/>
<accession>A0ABX7NZ50</accession>
<protein>
    <submittedName>
        <fullName evidence="1">Uncharacterized protein</fullName>
    </submittedName>
</protein>